<dbReference type="STRING" id="1235802.C823_04210"/>
<keyword evidence="1" id="KW-0812">Transmembrane</keyword>
<keyword evidence="1" id="KW-1133">Transmembrane helix</keyword>
<name>N1ZYK6_9FIRM</name>
<evidence type="ECO:0000313" key="4">
    <source>
        <dbReference type="Proteomes" id="UP000012589"/>
    </source>
</evidence>
<comment type="caution">
    <text evidence="3">The sequence shown here is derived from an EMBL/GenBank/DDBJ whole genome shotgun (WGS) entry which is preliminary data.</text>
</comment>
<feature type="transmembrane region" description="Helical" evidence="1">
    <location>
        <begin position="53"/>
        <end position="71"/>
    </location>
</feature>
<dbReference type="EMBL" id="AQFT01000124">
    <property type="protein sequence ID" value="EMZ22122.1"/>
    <property type="molecule type" value="Genomic_DNA"/>
</dbReference>
<dbReference type="OrthoDB" id="1695052at2"/>
<evidence type="ECO:0000256" key="1">
    <source>
        <dbReference type="SAM" id="Phobius"/>
    </source>
</evidence>
<dbReference type="eggNOG" id="ENOG502ZA1Y">
    <property type="taxonomic scope" value="Bacteria"/>
</dbReference>
<proteinExistence type="predicted"/>
<accession>N1ZYK6</accession>
<feature type="domain" description="DUF4179" evidence="2">
    <location>
        <begin position="46"/>
        <end position="131"/>
    </location>
</feature>
<evidence type="ECO:0000313" key="3">
    <source>
        <dbReference type="EMBL" id="EMZ22122.1"/>
    </source>
</evidence>
<dbReference type="HOGENOM" id="CLU_069087_0_0_9"/>
<keyword evidence="4" id="KW-1185">Reference proteome</keyword>
<keyword evidence="1" id="KW-0472">Membrane</keyword>
<dbReference type="Pfam" id="PF13786">
    <property type="entry name" value="DUF4179"/>
    <property type="match status" value="1"/>
</dbReference>
<dbReference type="InterPro" id="IPR025436">
    <property type="entry name" value="DUF4179"/>
</dbReference>
<evidence type="ECO:0000259" key="2">
    <source>
        <dbReference type="Pfam" id="PF13786"/>
    </source>
</evidence>
<dbReference type="PATRIC" id="fig|1235802.3.peg.4474"/>
<organism evidence="3 4">
    <name type="scientific">Eubacterium plexicaudatum ASF492</name>
    <dbReference type="NCBI Taxonomy" id="1235802"/>
    <lineage>
        <taxon>Bacteria</taxon>
        <taxon>Bacillati</taxon>
        <taxon>Bacillota</taxon>
        <taxon>Clostridia</taxon>
        <taxon>Eubacteriales</taxon>
        <taxon>Eubacteriaceae</taxon>
        <taxon>Eubacterium</taxon>
    </lineage>
</organism>
<reference evidence="3 4" key="1">
    <citation type="journal article" date="2014" name="Genome Announc.">
        <title>Draft genome sequences of the altered schaedler flora, a defined bacterial community from gnotobiotic mice.</title>
        <authorList>
            <person name="Wannemuehler M.J."/>
            <person name="Overstreet A.M."/>
            <person name="Ward D.V."/>
            <person name="Phillips G.J."/>
        </authorList>
    </citation>
    <scope>NUCLEOTIDE SEQUENCE [LARGE SCALE GENOMIC DNA]</scope>
    <source>
        <strain evidence="3 4">ASF492</strain>
    </source>
</reference>
<sequence>MNREYYKLANAIDSSGVKLLRPHEQSDRGAGNKCRQDVLTVIRSEKNKRKRKHLMMTAACLAVIAVVTGIFHNEVQAAIERIRYSLSMALGKDVSDYSEDILASISKEGYIVTLQETIAAREELFISYTVQREDGRPIAAEDWTTMEAILFINGKRADGGSGGSFMHLDQEQTVLGCEIVFRLLDTDLARNNTYELKFKDLTDRRKESWDFTFEADGSELHAQTVSMPLETAYTLPDGSTLTLDELFINGFGEQITFHTSKEGLSMEFELRAYDDKGREAKFTITSFGTNKGVLENIYDREGPMEDSMRESGIGSDSKTLTAAVYAYELPEEGGQIRTDDAQPIGETVTWDLTKLK</sequence>
<dbReference type="Gene3D" id="2.60.40.1630">
    <property type="entry name" value="bacillus anthracis domain"/>
    <property type="match status" value="1"/>
</dbReference>
<dbReference type="Proteomes" id="UP000012589">
    <property type="component" value="Unassembled WGS sequence"/>
</dbReference>
<protein>
    <recommendedName>
        <fullName evidence="2">DUF4179 domain-containing protein</fullName>
    </recommendedName>
</protein>
<dbReference type="AlphaFoldDB" id="N1ZYK6"/>
<gene>
    <name evidence="3" type="ORF">C823_04210</name>
</gene>